<dbReference type="SUPFAM" id="SSF74650">
    <property type="entry name" value="Galactose mutarotase-like"/>
    <property type="match status" value="1"/>
</dbReference>
<dbReference type="Pfam" id="PF01263">
    <property type="entry name" value="Aldose_epim"/>
    <property type="match status" value="1"/>
</dbReference>
<dbReference type="PATRIC" id="fig|1423788.3.peg.1943"/>
<keyword evidence="2" id="KW-1185">Reference proteome</keyword>
<dbReference type="CDD" id="cd09024">
    <property type="entry name" value="Aldose_epim_lacX"/>
    <property type="match status" value="1"/>
</dbReference>
<accession>A0A0R1KQY0</accession>
<dbReference type="GO" id="GO:0005975">
    <property type="term" value="P:carbohydrate metabolic process"/>
    <property type="evidence" value="ECO:0007669"/>
    <property type="project" value="InterPro"/>
</dbReference>
<evidence type="ECO:0000313" key="2">
    <source>
        <dbReference type="Proteomes" id="UP000051515"/>
    </source>
</evidence>
<name>A0A0R1KQY0_9LACO</name>
<dbReference type="STRING" id="1423788.FC78_GL001881"/>
<gene>
    <name evidence="1" type="ORF">FC78_GL001881</name>
</gene>
<proteinExistence type="predicted"/>
<dbReference type="Gene3D" id="2.70.98.10">
    <property type="match status" value="1"/>
</dbReference>
<comment type="caution">
    <text evidence="1">The sequence shown here is derived from an EMBL/GenBank/DDBJ whole genome shotgun (WGS) entry which is preliminary data.</text>
</comment>
<dbReference type="Proteomes" id="UP000051515">
    <property type="component" value="Unassembled WGS sequence"/>
</dbReference>
<dbReference type="GO" id="GO:0016853">
    <property type="term" value="F:isomerase activity"/>
    <property type="evidence" value="ECO:0007669"/>
    <property type="project" value="InterPro"/>
</dbReference>
<dbReference type="RefSeq" id="WP_056952381.1">
    <property type="nucleotide sequence ID" value="NZ_AZDY01000037.1"/>
</dbReference>
<evidence type="ECO:0000313" key="1">
    <source>
        <dbReference type="EMBL" id="KRK83073.1"/>
    </source>
</evidence>
<sequence>MTVYQLKNDFLTIKVESLGAEVISVKNTKGVEFMWQANPNVWGRHAPVLFPIVGRLKDNHYYVNDKEYQMTQHGFARDQEFALDSQSDSKLVLSLTTSEASLEKYPYHFKLRIVYQLVKGTLQISYLVDSLEESEDMYFSIGAHPGFSVPFEKGLNYEDFTVKVDPKESRTLIPINGETGNIDLNNEKKVDNQDFPLSHEAFVNDAIVYRLNEPTQVTISSDKSERQVILDTGNAKFFGMWSSYPTEGNFMCIEPWWGIADKNDSENQLKTKYGINRLAPNEQFEAYFSISVK</sequence>
<dbReference type="AlphaFoldDB" id="A0A0R1KQY0"/>
<dbReference type="PANTHER" id="PTHR11122">
    <property type="entry name" value="APOSPORY-ASSOCIATED PROTEIN C-RELATED"/>
    <property type="match status" value="1"/>
</dbReference>
<dbReference type="InterPro" id="IPR011013">
    <property type="entry name" value="Gal_mutarotase_sf_dom"/>
</dbReference>
<protein>
    <submittedName>
        <fullName evidence="1">Aldose epimerase</fullName>
    </submittedName>
</protein>
<dbReference type="InterPro" id="IPR014718">
    <property type="entry name" value="GH-type_carb-bd"/>
</dbReference>
<dbReference type="InterPro" id="IPR037481">
    <property type="entry name" value="LacX"/>
</dbReference>
<dbReference type="EMBL" id="AZDY01000037">
    <property type="protein sequence ID" value="KRK83073.1"/>
    <property type="molecule type" value="Genomic_DNA"/>
</dbReference>
<organism evidence="1 2">
    <name type="scientific">Companilactobacillus bobalius DSM 19674</name>
    <dbReference type="NCBI Taxonomy" id="1423788"/>
    <lineage>
        <taxon>Bacteria</taxon>
        <taxon>Bacillati</taxon>
        <taxon>Bacillota</taxon>
        <taxon>Bacilli</taxon>
        <taxon>Lactobacillales</taxon>
        <taxon>Lactobacillaceae</taxon>
        <taxon>Companilactobacillus</taxon>
        <taxon>Companilactobacillus bobalius</taxon>
    </lineage>
</organism>
<dbReference type="PANTHER" id="PTHR11122:SF13">
    <property type="entry name" value="GLUCOSE-6-PHOSPHATE 1-EPIMERASE"/>
    <property type="match status" value="1"/>
</dbReference>
<dbReference type="GO" id="GO:0030246">
    <property type="term" value="F:carbohydrate binding"/>
    <property type="evidence" value="ECO:0007669"/>
    <property type="project" value="InterPro"/>
</dbReference>
<reference evidence="1 2" key="1">
    <citation type="journal article" date="2015" name="Genome Announc.">
        <title>Expanding the biotechnology potential of lactobacilli through comparative genomics of 213 strains and associated genera.</title>
        <authorList>
            <person name="Sun Z."/>
            <person name="Harris H.M."/>
            <person name="McCann A."/>
            <person name="Guo C."/>
            <person name="Argimon S."/>
            <person name="Zhang W."/>
            <person name="Yang X."/>
            <person name="Jeffery I.B."/>
            <person name="Cooney J.C."/>
            <person name="Kagawa T.F."/>
            <person name="Liu W."/>
            <person name="Song Y."/>
            <person name="Salvetti E."/>
            <person name="Wrobel A."/>
            <person name="Rasinkangas P."/>
            <person name="Parkhill J."/>
            <person name="Rea M.C."/>
            <person name="O'Sullivan O."/>
            <person name="Ritari J."/>
            <person name="Douillard F.P."/>
            <person name="Paul Ross R."/>
            <person name="Yang R."/>
            <person name="Briner A.E."/>
            <person name="Felis G.E."/>
            <person name="de Vos W.M."/>
            <person name="Barrangou R."/>
            <person name="Klaenhammer T.R."/>
            <person name="Caufield P.W."/>
            <person name="Cui Y."/>
            <person name="Zhang H."/>
            <person name="O'Toole P.W."/>
        </authorList>
    </citation>
    <scope>NUCLEOTIDE SEQUENCE [LARGE SCALE GENOMIC DNA]</scope>
    <source>
        <strain evidence="1 2">DSM 19674</strain>
    </source>
</reference>
<dbReference type="InterPro" id="IPR008183">
    <property type="entry name" value="Aldose_1/G6P_1-epimerase"/>
</dbReference>
<dbReference type="OrthoDB" id="9795355at2"/>